<dbReference type="OrthoDB" id="21471at2759"/>
<organism evidence="3 4">
    <name type="scientific">Scheffersomyces stipitis (strain ATCC 58785 / CBS 6054 / NBRC 10063 / NRRL Y-11545)</name>
    <name type="common">Yeast</name>
    <name type="synonym">Pichia stipitis</name>
    <dbReference type="NCBI Taxonomy" id="322104"/>
    <lineage>
        <taxon>Eukaryota</taxon>
        <taxon>Fungi</taxon>
        <taxon>Dikarya</taxon>
        <taxon>Ascomycota</taxon>
        <taxon>Saccharomycotina</taxon>
        <taxon>Pichiomycetes</taxon>
        <taxon>Debaryomycetaceae</taxon>
        <taxon>Scheffersomyces</taxon>
    </lineage>
</organism>
<dbReference type="AlphaFoldDB" id="A3GFT2"/>
<sequence>LPLHSIETAYSEDEEEDDVDNHKIHKSSNYYKRQEQKAKLKSLIERVKELQKDEENRFVEEKAKLKKLTAHAMSTAIPSRDLLLKLYRKATECPICFLYYPKYLNVSRCCLQPICTECFVQIKRLDPHPPHDDSSNQPGSEELPHTLISEAASCPYCASPDFGVTYDPPRLISTGINGAIKAGQYTDPYRAIPEDIEVTSSPDETPRIPIDEMRVMQKGANANGRRRASLAANAPGVIHVDAIRPDWEHKLTSARNKLARKAATASAIHASNLILNDDEDDVPTSSSGGRRRFSAPTNDPNSRRRPSANGTSNHLRTVEERMIEEALRLSIIDEEERKKKVEVEQIKKNRK</sequence>
<feature type="region of interest" description="Disordered" evidence="2">
    <location>
        <begin position="277"/>
        <end position="319"/>
    </location>
</feature>
<protein>
    <submittedName>
        <fullName evidence="3">Protein involved in nutrient responses</fullName>
    </submittedName>
</protein>
<comment type="similarity">
    <text evidence="1">Belongs to the SIP5 family.</text>
</comment>
<reference evidence="3 4" key="1">
    <citation type="journal article" date="2007" name="Nat. Biotechnol.">
        <title>Genome sequence of the lignocellulose-bioconverting and xylose-fermenting yeast Pichia stipitis.</title>
        <authorList>
            <person name="Jeffries T.W."/>
            <person name="Grigoriev I.V."/>
            <person name="Grimwood J."/>
            <person name="Laplaza J.M."/>
            <person name="Aerts A."/>
            <person name="Salamov A."/>
            <person name="Schmutz J."/>
            <person name="Lindquist E."/>
            <person name="Dehal P."/>
            <person name="Shapiro H."/>
            <person name="Jin Y.S."/>
            <person name="Passoth V."/>
            <person name="Richardson P.M."/>
        </authorList>
    </citation>
    <scope>NUCLEOTIDE SEQUENCE [LARGE SCALE GENOMIC DNA]</scope>
    <source>
        <strain evidence="4">ATCC 58785 / CBS 6054 / NBRC 10063 / NRRL Y-11545</strain>
    </source>
</reference>
<keyword evidence="4" id="KW-1185">Reference proteome</keyword>
<feature type="region of interest" description="Disordered" evidence="2">
    <location>
        <begin position="1"/>
        <end position="27"/>
    </location>
</feature>
<name>A3GFT2_PICST</name>
<dbReference type="HOGENOM" id="CLU_009068_2_0_1"/>
<gene>
    <name evidence="3" type="primary">SIP5</name>
    <name evidence="3" type="ORF">PICST_37513</name>
</gene>
<dbReference type="InterPro" id="IPR039301">
    <property type="entry name" value="Sip5/DA2"/>
</dbReference>
<feature type="compositionally biased region" description="Acidic residues" evidence="2">
    <location>
        <begin position="10"/>
        <end position="19"/>
    </location>
</feature>
<comment type="caution">
    <text evidence="3">The sequence shown here is derived from an EMBL/GenBank/DDBJ whole genome shotgun (WGS) entry which is preliminary data.</text>
</comment>
<dbReference type="RefSeq" id="XP_001387834.2">
    <property type="nucleotide sequence ID" value="XM_001387797.1"/>
</dbReference>
<dbReference type="eggNOG" id="KOG2789">
    <property type="taxonomic scope" value="Eukaryota"/>
</dbReference>
<dbReference type="CDD" id="cd24139">
    <property type="entry name" value="SIP5-like"/>
    <property type="match status" value="1"/>
</dbReference>
<feature type="non-terminal residue" evidence="3">
    <location>
        <position position="1"/>
    </location>
</feature>
<evidence type="ECO:0000313" key="3">
    <source>
        <dbReference type="EMBL" id="EAZ63811.2"/>
    </source>
</evidence>
<dbReference type="KEGG" id="pic:PICST_37513"/>
<dbReference type="InParanoid" id="A3GFT2"/>
<dbReference type="FunCoup" id="A3GFT2">
    <property type="interactions" value="50"/>
</dbReference>
<dbReference type="PANTHER" id="PTHR31315:SF1">
    <property type="entry name" value="PROTEIN SIP5"/>
    <property type="match status" value="1"/>
</dbReference>
<evidence type="ECO:0000256" key="1">
    <source>
        <dbReference type="ARBA" id="ARBA00010402"/>
    </source>
</evidence>
<evidence type="ECO:0000256" key="2">
    <source>
        <dbReference type="SAM" id="MobiDB-lite"/>
    </source>
</evidence>
<evidence type="ECO:0000313" key="4">
    <source>
        <dbReference type="Proteomes" id="UP000002258"/>
    </source>
</evidence>
<dbReference type="EMBL" id="AAVQ01000001">
    <property type="protein sequence ID" value="EAZ63811.2"/>
    <property type="molecule type" value="Genomic_DNA"/>
</dbReference>
<dbReference type="PANTHER" id="PTHR31315">
    <property type="entry name" value="PROTEIN SIP5"/>
    <property type="match status" value="1"/>
</dbReference>
<dbReference type="Proteomes" id="UP000002258">
    <property type="component" value="Chromosome 1"/>
</dbReference>
<dbReference type="GeneID" id="4851131"/>
<accession>A3GFT2</accession>
<dbReference type="STRING" id="322104.A3GFT2"/>
<proteinExistence type="inferred from homology"/>
<dbReference type="GO" id="GO:0005737">
    <property type="term" value="C:cytoplasm"/>
    <property type="evidence" value="ECO:0007669"/>
    <property type="project" value="TreeGrafter"/>
</dbReference>